<keyword evidence="1" id="KW-0694">RNA-binding</keyword>
<dbReference type="GO" id="GO:0003723">
    <property type="term" value="F:RNA binding"/>
    <property type="evidence" value="ECO:0007669"/>
    <property type="project" value="UniProtKB-KW"/>
</dbReference>
<evidence type="ECO:0000313" key="3">
    <source>
        <dbReference type="EMBL" id="KAG7376394.1"/>
    </source>
</evidence>
<dbReference type="Proteomes" id="UP000693981">
    <property type="component" value="Unassembled WGS sequence"/>
</dbReference>
<comment type="caution">
    <text evidence="3">The sequence shown here is derived from an EMBL/GenBank/DDBJ whole genome shotgun (WGS) entry which is preliminary data.</text>
</comment>
<feature type="transmembrane region" description="Helical" evidence="2">
    <location>
        <begin position="34"/>
        <end position="57"/>
    </location>
</feature>
<proteinExistence type="predicted"/>
<gene>
    <name evidence="3" type="ORF">PHYBOEH_001548</name>
</gene>
<dbReference type="PANTHER" id="PTHR13627">
    <property type="entry name" value="FUKUTIN RELATED PROTEIN"/>
    <property type="match status" value="1"/>
</dbReference>
<dbReference type="OrthoDB" id="444255at2759"/>
<sequence length="358" mass="39796">MTTNRKNTEIDIRIADAQDAPHRIAASPNNGQKSAVLCTNSTVITAAVLLVIGLVIFDISMEMHILSSRLGGFLMNNGTLEAPTCSPATVNVSSIEYHSGHRYYTLLRDIGTLPPPIFGDNHSLLCNDSARDNHAYSYCLPISGRKDTSFCTAADRMDLVALPSRENRCYASVLHMLLVEVYEELQALGKSPFIVFGTLLGAIRDASMIPFTEDSDVGYTGNLATDDELHRALWDKGYHFFLYDIWRVCVAPSHPLAASLYDPDLPITASYSVPYLDLYAMEQLNDTTWNLEGMKKVNGNRMMLPDDKVKPFAQVTINGVPFDTVHDPKYFLLEMYGDDYMTPKPRRALSSHGAMKPE</sequence>
<keyword evidence="2" id="KW-0472">Membrane</keyword>
<dbReference type="AlphaFoldDB" id="A0A8T1VA17"/>
<evidence type="ECO:0000256" key="1">
    <source>
        <dbReference type="PROSITE-ProRule" id="PRU00182"/>
    </source>
</evidence>
<dbReference type="PROSITE" id="PS50889">
    <property type="entry name" value="S4"/>
    <property type="match status" value="1"/>
</dbReference>
<dbReference type="EMBL" id="JAGDFL010001339">
    <property type="protein sequence ID" value="KAG7376394.1"/>
    <property type="molecule type" value="Genomic_DNA"/>
</dbReference>
<dbReference type="InterPro" id="IPR052613">
    <property type="entry name" value="LicD_transferase"/>
</dbReference>
<evidence type="ECO:0000313" key="4">
    <source>
        <dbReference type="Proteomes" id="UP000693981"/>
    </source>
</evidence>
<accession>A0A8T1VA17</accession>
<evidence type="ECO:0000256" key="2">
    <source>
        <dbReference type="SAM" id="Phobius"/>
    </source>
</evidence>
<name>A0A8T1VA17_9STRA</name>
<keyword evidence="2" id="KW-1133">Transmembrane helix</keyword>
<protein>
    <submittedName>
        <fullName evidence="3">Uncharacterized protein</fullName>
    </submittedName>
</protein>
<reference evidence="3" key="1">
    <citation type="submission" date="2021-02" db="EMBL/GenBank/DDBJ databases">
        <authorList>
            <person name="Palmer J.M."/>
        </authorList>
    </citation>
    <scope>NUCLEOTIDE SEQUENCE</scope>
    <source>
        <strain evidence="3">SCRP23</strain>
    </source>
</reference>
<organism evidence="3 4">
    <name type="scientific">Phytophthora boehmeriae</name>
    <dbReference type="NCBI Taxonomy" id="109152"/>
    <lineage>
        <taxon>Eukaryota</taxon>
        <taxon>Sar</taxon>
        <taxon>Stramenopiles</taxon>
        <taxon>Oomycota</taxon>
        <taxon>Peronosporomycetes</taxon>
        <taxon>Peronosporales</taxon>
        <taxon>Peronosporaceae</taxon>
        <taxon>Phytophthora</taxon>
    </lineage>
</organism>
<dbReference type="PANTHER" id="PTHR13627:SF33">
    <property type="entry name" value="LICD FAMILY PROTEIN"/>
    <property type="match status" value="1"/>
</dbReference>
<keyword evidence="2" id="KW-0812">Transmembrane</keyword>
<keyword evidence="4" id="KW-1185">Reference proteome</keyword>